<feature type="domain" description="Methyltransferase type 11" evidence="1">
    <location>
        <begin position="30"/>
        <end position="124"/>
    </location>
</feature>
<dbReference type="AlphaFoldDB" id="A0A6J6N5P6"/>
<dbReference type="Gene3D" id="3.40.50.150">
    <property type="entry name" value="Vaccinia Virus protein VP39"/>
    <property type="match status" value="1"/>
</dbReference>
<sequence>MTTVVRYGPSVADESELRLCGDVSGKRVIELGIGAPSNAVALAGAGARAIAVDPSSDRIALLRKQAEQAEVTVQCHQSEVADLGFATSGSIDLVVASHTLQEVDDLARLLRQIHRVLRPEAAFVMAGPHPIAAMLGNIDGQQVVQRTYGGGQTRSISDVFMAMQRTNFRIDVIHELQPLNARNARTPAVLVIRARKLGV</sequence>
<protein>
    <submittedName>
        <fullName evidence="2">Unannotated protein</fullName>
    </submittedName>
</protein>
<organism evidence="2">
    <name type="scientific">freshwater metagenome</name>
    <dbReference type="NCBI Taxonomy" id="449393"/>
    <lineage>
        <taxon>unclassified sequences</taxon>
        <taxon>metagenomes</taxon>
        <taxon>ecological metagenomes</taxon>
    </lineage>
</organism>
<evidence type="ECO:0000313" key="2">
    <source>
        <dbReference type="EMBL" id="CAB4681429.1"/>
    </source>
</evidence>
<gene>
    <name evidence="2" type="ORF">UFOPK2366_00239</name>
</gene>
<dbReference type="PANTHER" id="PTHR45036">
    <property type="entry name" value="METHYLTRANSFERASE LIKE 7B"/>
    <property type="match status" value="1"/>
</dbReference>
<name>A0A6J6N5P6_9ZZZZ</name>
<dbReference type="CDD" id="cd02440">
    <property type="entry name" value="AdoMet_MTases"/>
    <property type="match status" value="1"/>
</dbReference>
<dbReference type="Pfam" id="PF08241">
    <property type="entry name" value="Methyltransf_11"/>
    <property type="match status" value="1"/>
</dbReference>
<proteinExistence type="predicted"/>
<evidence type="ECO:0000259" key="1">
    <source>
        <dbReference type="Pfam" id="PF08241"/>
    </source>
</evidence>
<dbReference type="InterPro" id="IPR029063">
    <property type="entry name" value="SAM-dependent_MTases_sf"/>
</dbReference>
<dbReference type="SUPFAM" id="SSF53335">
    <property type="entry name" value="S-adenosyl-L-methionine-dependent methyltransferases"/>
    <property type="match status" value="1"/>
</dbReference>
<dbReference type="GO" id="GO:0008757">
    <property type="term" value="F:S-adenosylmethionine-dependent methyltransferase activity"/>
    <property type="evidence" value="ECO:0007669"/>
    <property type="project" value="InterPro"/>
</dbReference>
<accession>A0A6J6N5P6</accession>
<dbReference type="EMBL" id="CAEZXM010000027">
    <property type="protein sequence ID" value="CAB4681429.1"/>
    <property type="molecule type" value="Genomic_DNA"/>
</dbReference>
<dbReference type="PANTHER" id="PTHR45036:SF1">
    <property type="entry name" value="METHYLTRANSFERASE LIKE 7A"/>
    <property type="match status" value="1"/>
</dbReference>
<dbReference type="InterPro" id="IPR013216">
    <property type="entry name" value="Methyltransf_11"/>
</dbReference>
<reference evidence="2" key="1">
    <citation type="submission" date="2020-05" db="EMBL/GenBank/DDBJ databases">
        <authorList>
            <person name="Chiriac C."/>
            <person name="Salcher M."/>
            <person name="Ghai R."/>
            <person name="Kavagutti S V."/>
        </authorList>
    </citation>
    <scope>NUCLEOTIDE SEQUENCE</scope>
</reference>
<dbReference type="InterPro" id="IPR052356">
    <property type="entry name" value="Thiol_S-MT"/>
</dbReference>